<comment type="similarity">
    <text evidence="1">Belongs to the glycosyl hydrolase 57 family.</text>
</comment>
<keyword evidence="2" id="KW-0119">Carbohydrate metabolism</keyword>
<dbReference type="InterPro" id="IPR004300">
    <property type="entry name" value="Glyco_hydro_57_N"/>
</dbReference>
<organism evidence="4 5">
    <name type="scientific">Candidatus Amesbacteria bacterium GW2011_GWC2_45_19</name>
    <dbReference type="NCBI Taxonomy" id="1618366"/>
    <lineage>
        <taxon>Bacteria</taxon>
        <taxon>Candidatus Amesiibacteriota</taxon>
    </lineage>
</organism>
<dbReference type="GO" id="GO:0005975">
    <property type="term" value="P:carbohydrate metabolic process"/>
    <property type="evidence" value="ECO:0007669"/>
    <property type="project" value="InterPro"/>
</dbReference>
<sequence length="445" mass="51749">MYWVNFLHIYQPPTQTQEILQKVADESYRKIIAGLLKNPRGKLTLNINAVLTEMLIKYGYADIVENIKKLLERGQIELTASAKFHPLLPKLPKEEIVRQIRLNDETNSKYFGPAYRPQGFFPPEMGYSPALGDIIAGLGYKWMILDELACPDLPLVPGKLYKNKHGLYFFFREREPSFKILSAQIGTTESLVREFDNRLKRNEYLLTAMDGETFGHHRLGLEQLLLEIYQSPQLPTLRVSDLFSLFSETISLEPRPSTWALMPKDMALNLPFARWDNPDNPIHQKQWALTRMAIKLVAREDETRHRLLDMALHSDQYWWASAKPWWSLEMIERGAYELLTAIRGFQHSTAADKQKARDLYIGIITTGFEWQRTGMVANLSKREDEEMKERMDQNRPYISPEEYQKMIEVLNKQMLTAANQQEYSRADQFRKRIAELTTEKSALGG</sequence>
<reference evidence="4 5" key="1">
    <citation type="journal article" date="2015" name="Nature">
        <title>rRNA introns, odd ribosomes, and small enigmatic genomes across a large radiation of phyla.</title>
        <authorList>
            <person name="Brown C.T."/>
            <person name="Hug L.A."/>
            <person name="Thomas B.C."/>
            <person name="Sharon I."/>
            <person name="Castelle C.J."/>
            <person name="Singh A."/>
            <person name="Wilkins M.J."/>
            <person name="Williams K.H."/>
            <person name="Banfield J.F."/>
        </authorList>
    </citation>
    <scope>NUCLEOTIDE SEQUENCE [LARGE SCALE GENOMIC DNA]</scope>
</reference>
<evidence type="ECO:0000259" key="3">
    <source>
        <dbReference type="PROSITE" id="PS50151"/>
    </source>
</evidence>
<evidence type="ECO:0000256" key="1">
    <source>
        <dbReference type="ARBA" id="ARBA00006821"/>
    </source>
</evidence>
<dbReference type="InterPro" id="IPR036876">
    <property type="entry name" value="UVR_dom_sf"/>
</dbReference>
<evidence type="ECO:0000256" key="2">
    <source>
        <dbReference type="ARBA" id="ARBA00023277"/>
    </source>
</evidence>
<dbReference type="Gene3D" id="4.10.860.10">
    <property type="entry name" value="UVR domain"/>
    <property type="match status" value="1"/>
</dbReference>
<dbReference type="Proteomes" id="UP000034264">
    <property type="component" value="Unassembled WGS sequence"/>
</dbReference>
<dbReference type="SUPFAM" id="SSF88713">
    <property type="entry name" value="Glycoside hydrolase/deacetylase"/>
    <property type="match status" value="1"/>
</dbReference>
<dbReference type="InterPro" id="IPR001943">
    <property type="entry name" value="UVR_dom"/>
</dbReference>
<proteinExistence type="inferred from homology"/>
<dbReference type="PANTHER" id="PTHR36306:SF1">
    <property type="entry name" value="ALPHA-AMYLASE-RELATED"/>
    <property type="match status" value="1"/>
</dbReference>
<evidence type="ECO:0000313" key="4">
    <source>
        <dbReference type="EMBL" id="KKU02466.1"/>
    </source>
</evidence>
<dbReference type="PROSITE" id="PS50151">
    <property type="entry name" value="UVR"/>
    <property type="match status" value="1"/>
</dbReference>
<dbReference type="SUPFAM" id="SSF46600">
    <property type="entry name" value="C-terminal UvrC-binding domain of UvrB"/>
    <property type="match status" value="1"/>
</dbReference>
<evidence type="ECO:0000313" key="5">
    <source>
        <dbReference type="Proteomes" id="UP000034264"/>
    </source>
</evidence>
<dbReference type="PANTHER" id="PTHR36306">
    <property type="entry name" value="ALPHA-AMYLASE-RELATED-RELATED"/>
    <property type="match status" value="1"/>
</dbReference>
<dbReference type="Pfam" id="PF03065">
    <property type="entry name" value="Glyco_hydro_57"/>
    <property type="match status" value="1"/>
</dbReference>
<dbReference type="EMBL" id="LCKS01000014">
    <property type="protein sequence ID" value="KKU02466.1"/>
    <property type="molecule type" value="Genomic_DNA"/>
</dbReference>
<dbReference type="AlphaFoldDB" id="A0A0G1M2M1"/>
<dbReference type="GO" id="GO:0003824">
    <property type="term" value="F:catalytic activity"/>
    <property type="evidence" value="ECO:0007669"/>
    <property type="project" value="InterPro"/>
</dbReference>
<dbReference type="InterPro" id="IPR052046">
    <property type="entry name" value="GH57_Enzymes"/>
</dbReference>
<feature type="domain" description="UVR" evidence="3">
    <location>
        <begin position="404"/>
        <end position="439"/>
    </location>
</feature>
<dbReference type="Gene3D" id="3.20.110.20">
    <property type="match status" value="1"/>
</dbReference>
<dbReference type="InterPro" id="IPR011330">
    <property type="entry name" value="Glyco_hydro/deAcase_b/a-brl"/>
</dbReference>
<accession>A0A0G1M2M1</accession>
<comment type="caution">
    <text evidence="4">The sequence shown here is derived from an EMBL/GenBank/DDBJ whole genome shotgun (WGS) entry which is preliminary data.</text>
</comment>
<name>A0A0G1M2M1_9BACT</name>
<protein>
    <recommendedName>
        <fullName evidence="3">UVR domain-containing protein</fullName>
    </recommendedName>
</protein>
<gene>
    <name evidence="4" type="ORF">UX05_C0014G0004</name>
</gene>